<reference evidence="3 4" key="1">
    <citation type="submission" date="2019-08" db="EMBL/GenBank/DDBJ databases">
        <title>Complete genome sequence of Candidatus Uab amorphum.</title>
        <authorList>
            <person name="Shiratori T."/>
            <person name="Suzuki S."/>
            <person name="Kakizawa Y."/>
            <person name="Ishida K."/>
        </authorList>
    </citation>
    <scope>NUCLEOTIDE SEQUENCE [LARGE SCALE GENOMIC DNA]</scope>
    <source>
        <strain evidence="3 4">SRT547</strain>
    </source>
</reference>
<feature type="signal peptide" evidence="1">
    <location>
        <begin position="1"/>
        <end position="22"/>
    </location>
</feature>
<evidence type="ECO:0000313" key="4">
    <source>
        <dbReference type="Proteomes" id="UP000326354"/>
    </source>
</evidence>
<gene>
    <name evidence="3" type="ORF">UABAM_04551</name>
</gene>
<accession>A0A5S9F4V0</accession>
<dbReference type="GO" id="GO:0008270">
    <property type="term" value="F:zinc ion binding"/>
    <property type="evidence" value="ECO:0007669"/>
    <property type="project" value="InterPro"/>
</dbReference>
<dbReference type="NCBIfam" id="NF045639">
    <property type="entry name" value="GCX_COOH"/>
    <property type="match status" value="1"/>
</dbReference>
<keyword evidence="4" id="KW-1185">Reference proteome</keyword>
<dbReference type="AlphaFoldDB" id="A0A5S9F4V0"/>
<dbReference type="EMBL" id="AP019860">
    <property type="protein sequence ID" value="BBM86165.1"/>
    <property type="molecule type" value="Genomic_DNA"/>
</dbReference>
<dbReference type="InterPro" id="IPR006026">
    <property type="entry name" value="Peptidase_Metallo"/>
</dbReference>
<evidence type="ECO:0000313" key="3">
    <source>
        <dbReference type="EMBL" id="BBM86165.1"/>
    </source>
</evidence>
<proteinExistence type="predicted"/>
<dbReference type="KEGG" id="uam:UABAM_04551"/>
<evidence type="ECO:0000256" key="1">
    <source>
        <dbReference type="SAM" id="SignalP"/>
    </source>
</evidence>
<dbReference type="Proteomes" id="UP000326354">
    <property type="component" value="Chromosome"/>
</dbReference>
<dbReference type="OrthoDB" id="733404at2"/>
<evidence type="ECO:0000259" key="2">
    <source>
        <dbReference type="SMART" id="SM00235"/>
    </source>
</evidence>
<dbReference type="GO" id="GO:0006508">
    <property type="term" value="P:proteolysis"/>
    <property type="evidence" value="ECO:0007669"/>
    <property type="project" value="InterPro"/>
</dbReference>
<sequence length="556" mass="65154">MLNLKNWPLLCLLLHWSIFLPAQDMCKTVDLSSENFTEQTHQQEEQSGLSLVGAVKKLWPKNERVLHVRFVGIRNRILEQQIQKIVEDNWEQCCGIDFVFDNSSKAQITVNISSSQGNNSYVGTDSKGKNPSMNFLFYYYDKKSKKTKLRSDVLREIGGKKVIPYDSYTYGTILHEFGHAMGFKHEQQSPNFRVEWDEEKLFNYYKEIYPKKEDEVVRSMMSINMTKLKGSSFTRRVYGKVQQINSDSSNNQGYNTGPFQSEIVEVRFKPMHATTDFDPHSIMCYPINLHLVKDYSKYRLGILDGKHEEDLKGWRNTLEMRYDFRKEGLEIDKDAEIILYRNNDNIYIRTNIDDIRYILMPNSKSGNLDIYPWWGGRHTLSSVDRYFANKLYPYTRSSDNHRFVQRELYRAFEEILSRQPDINEIVECSNYMHDYGLLEMRYLIAKKATKKIKSFYLMYTGSEASDEFVEDSRQQLVERNMDDVVIKKLLKNVTIRSQEQFGEQQANIEKAVNIDVSTFQNAPGGEMMLKARRKITLKPGFHAKKGGKFLAEIHKE</sequence>
<dbReference type="SUPFAM" id="SSF55486">
    <property type="entry name" value="Metalloproteases ('zincins'), catalytic domain"/>
    <property type="match status" value="1"/>
</dbReference>
<dbReference type="SMART" id="SM00235">
    <property type="entry name" value="ZnMc"/>
    <property type="match status" value="1"/>
</dbReference>
<dbReference type="Gene3D" id="3.40.390.10">
    <property type="entry name" value="Collagenase (Catalytic Domain)"/>
    <property type="match status" value="1"/>
</dbReference>
<organism evidence="3 4">
    <name type="scientific">Uabimicrobium amorphum</name>
    <dbReference type="NCBI Taxonomy" id="2596890"/>
    <lineage>
        <taxon>Bacteria</taxon>
        <taxon>Pseudomonadati</taxon>
        <taxon>Planctomycetota</taxon>
        <taxon>Candidatus Uabimicrobiia</taxon>
        <taxon>Candidatus Uabimicrobiales</taxon>
        <taxon>Candidatus Uabimicrobiaceae</taxon>
        <taxon>Candidatus Uabimicrobium</taxon>
    </lineage>
</organism>
<feature type="chain" id="PRO_5024791282" description="Peptidase metallopeptidase domain-containing protein" evidence="1">
    <location>
        <begin position="23"/>
        <end position="556"/>
    </location>
</feature>
<keyword evidence="1" id="KW-0732">Signal</keyword>
<dbReference type="GO" id="GO:0008237">
    <property type="term" value="F:metallopeptidase activity"/>
    <property type="evidence" value="ECO:0007669"/>
    <property type="project" value="InterPro"/>
</dbReference>
<dbReference type="InterPro" id="IPR055015">
    <property type="entry name" value="GCX_COOH"/>
</dbReference>
<protein>
    <recommendedName>
        <fullName evidence="2">Peptidase metallopeptidase domain-containing protein</fullName>
    </recommendedName>
</protein>
<name>A0A5S9F4V0_UABAM</name>
<dbReference type="RefSeq" id="WP_151970237.1">
    <property type="nucleotide sequence ID" value="NZ_AP019860.1"/>
</dbReference>
<feature type="domain" description="Peptidase metallopeptidase" evidence="2">
    <location>
        <begin position="55"/>
        <end position="223"/>
    </location>
</feature>
<dbReference type="InterPro" id="IPR024079">
    <property type="entry name" value="MetalloPept_cat_dom_sf"/>
</dbReference>